<protein>
    <submittedName>
        <fullName evidence="2">Uncharacterized protein</fullName>
    </submittedName>
</protein>
<evidence type="ECO:0000313" key="2">
    <source>
        <dbReference type="EMBL" id="AKT43280.1"/>
    </source>
</evidence>
<name>A0A0K1EQS7_CHOCO</name>
<dbReference type="AlphaFoldDB" id="A0A0K1EQS7"/>
<feature type="signal peptide" evidence="1">
    <location>
        <begin position="1"/>
        <end position="27"/>
    </location>
</feature>
<keyword evidence="1" id="KW-0732">Signal</keyword>
<organism evidence="2 3">
    <name type="scientific">Chondromyces crocatus</name>
    <dbReference type="NCBI Taxonomy" id="52"/>
    <lineage>
        <taxon>Bacteria</taxon>
        <taxon>Pseudomonadati</taxon>
        <taxon>Myxococcota</taxon>
        <taxon>Polyangia</taxon>
        <taxon>Polyangiales</taxon>
        <taxon>Polyangiaceae</taxon>
        <taxon>Chondromyces</taxon>
    </lineage>
</organism>
<dbReference type="EMBL" id="CP012159">
    <property type="protein sequence ID" value="AKT43280.1"/>
    <property type="molecule type" value="Genomic_DNA"/>
</dbReference>
<evidence type="ECO:0000256" key="1">
    <source>
        <dbReference type="SAM" id="SignalP"/>
    </source>
</evidence>
<accession>A0A0K1EQS7</accession>
<evidence type="ECO:0000313" key="3">
    <source>
        <dbReference type="Proteomes" id="UP000067626"/>
    </source>
</evidence>
<gene>
    <name evidence="2" type="ORF">CMC5_075120</name>
</gene>
<dbReference type="Proteomes" id="UP000067626">
    <property type="component" value="Chromosome"/>
</dbReference>
<proteinExistence type="predicted"/>
<sequence length="153" mass="16378">MNSVMKRALLAIATVTALCGAPEAAQATQTECLGDPAVCFCNADSLYYSVSNTVNNVALLSVLETLIVDHVYLVNVEEALNGDIIDILNFYQTDILHNLNVLALQHVLSQLVVVAAGDDLVSLEGFLNANTIGIHDIISVDLLSGNQIVIFHQ</sequence>
<keyword evidence="3" id="KW-1185">Reference proteome</keyword>
<dbReference type="KEGG" id="ccro:CMC5_075120"/>
<reference evidence="2 3" key="1">
    <citation type="submission" date="2015-07" db="EMBL/GenBank/DDBJ databases">
        <title>Genome analysis of myxobacterium Chondromyces crocatus Cm c5 reveals a high potential for natural compound synthesis and the genetic basis for the loss of fruiting body formation.</title>
        <authorList>
            <person name="Zaburannyi N."/>
            <person name="Bunk B."/>
            <person name="Maier J."/>
            <person name="Overmann J."/>
            <person name="Mueller R."/>
        </authorList>
    </citation>
    <scope>NUCLEOTIDE SEQUENCE [LARGE SCALE GENOMIC DNA]</scope>
    <source>
        <strain evidence="2 3">Cm c5</strain>
    </source>
</reference>
<feature type="chain" id="PRO_5005459853" evidence="1">
    <location>
        <begin position="28"/>
        <end position="153"/>
    </location>
</feature>